<proteinExistence type="inferred from homology"/>
<dbReference type="InterPro" id="IPR001482">
    <property type="entry name" value="T2SS/T4SS_dom"/>
</dbReference>
<evidence type="ECO:0000259" key="4">
    <source>
        <dbReference type="Pfam" id="PF00437"/>
    </source>
</evidence>
<dbReference type="Pfam" id="PF00437">
    <property type="entry name" value="T2SSE"/>
    <property type="match status" value="1"/>
</dbReference>
<dbReference type="PANTHER" id="PTHR30258:SF2">
    <property type="entry name" value="COMG OPERON PROTEIN 1"/>
    <property type="match status" value="1"/>
</dbReference>
<evidence type="ECO:0008006" key="8">
    <source>
        <dbReference type="Google" id="ProtNLM"/>
    </source>
</evidence>
<evidence type="ECO:0000313" key="7">
    <source>
        <dbReference type="Proteomes" id="UP000177268"/>
    </source>
</evidence>
<dbReference type="GO" id="GO:0005524">
    <property type="term" value="F:ATP binding"/>
    <property type="evidence" value="ECO:0007669"/>
    <property type="project" value="UniProtKB-KW"/>
</dbReference>
<keyword evidence="3" id="KW-0067">ATP-binding</keyword>
<reference evidence="6 7" key="1">
    <citation type="journal article" date="2016" name="Nat. Commun.">
        <title>Thousands of microbial genomes shed light on interconnected biogeochemical processes in an aquifer system.</title>
        <authorList>
            <person name="Anantharaman K."/>
            <person name="Brown C.T."/>
            <person name="Hug L.A."/>
            <person name="Sharon I."/>
            <person name="Castelle C.J."/>
            <person name="Probst A.J."/>
            <person name="Thomas B.C."/>
            <person name="Singh A."/>
            <person name="Wilkins M.J."/>
            <person name="Karaoz U."/>
            <person name="Brodie E.L."/>
            <person name="Williams K.H."/>
            <person name="Hubbard S.S."/>
            <person name="Banfield J.F."/>
        </authorList>
    </citation>
    <scope>NUCLEOTIDE SEQUENCE [LARGE SCALE GENOMIC DNA]</scope>
</reference>
<name>A0A1F5ZHA6_9BACT</name>
<dbReference type="GO" id="GO:0016887">
    <property type="term" value="F:ATP hydrolysis activity"/>
    <property type="evidence" value="ECO:0007669"/>
    <property type="project" value="TreeGrafter"/>
</dbReference>
<dbReference type="InterPro" id="IPR007831">
    <property type="entry name" value="T2SS_GspE_N"/>
</dbReference>
<dbReference type="CDD" id="cd01129">
    <property type="entry name" value="PulE-GspE-like"/>
    <property type="match status" value="1"/>
</dbReference>
<evidence type="ECO:0000259" key="5">
    <source>
        <dbReference type="Pfam" id="PF05157"/>
    </source>
</evidence>
<gene>
    <name evidence="6" type="ORF">A2Z00_00905</name>
</gene>
<dbReference type="STRING" id="1798370.A2Z00_00905"/>
<feature type="domain" description="Bacterial type II secretion system protein E" evidence="4">
    <location>
        <begin position="165"/>
        <end position="553"/>
    </location>
</feature>
<comment type="caution">
    <text evidence="6">The sequence shown here is derived from an EMBL/GenBank/DDBJ whole genome shotgun (WGS) entry which is preliminary data.</text>
</comment>
<evidence type="ECO:0000256" key="1">
    <source>
        <dbReference type="ARBA" id="ARBA00006611"/>
    </source>
</evidence>
<dbReference type="Pfam" id="PF05157">
    <property type="entry name" value="MshEN"/>
    <property type="match status" value="1"/>
</dbReference>
<evidence type="ECO:0000313" key="6">
    <source>
        <dbReference type="EMBL" id="OGG11898.1"/>
    </source>
</evidence>
<dbReference type="Gene3D" id="3.30.300.160">
    <property type="entry name" value="Type II secretion system, protein E, N-terminal domain"/>
    <property type="match status" value="1"/>
</dbReference>
<accession>A0A1F5ZHA6</accession>
<dbReference type="InterPro" id="IPR027417">
    <property type="entry name" value="P-loop_NTPase"/>
</dbReference>
<dbReference type="InterPro" id="IPR037257">
    <property type="entry name" value="T2SS_E_N_sf"/>
</dbReference>
<comment type="similarity">
    <text evidence="1">Belongs to the GSP E family.</text>
</comment>
<dbReference type="Proteomes" id="UP000177268">
    <property type="component" value="Unassembled WGS sequence"/>
</dbReference>
<keyword evidence="2" id="KW-0547">Nucleotide-binding</keyword>
<dbReference type="AlphaFoldDB" id="A0A1F5ZHA6"/>
<evidence type="ECO:0000256" key="2">
    <source>
        <dbReference type="ARBA" id="ARBA00022741"/>
    </source>
</evidence>
<dbReference type="FunFam" id="3.40.50.300:FF:000398">
    <property type="entry name" value="Type IV pilus assembly ATPase PilB"/>
    <property type="match status" value="1"/>
</dbReference>
<dbReference type="EMBL" id="MFIZ01000011">
    <property type="protein sequence ID" value="OGG11898.1"/>
    <property type="molecule type" value="Genomic_DNA"/>
</dbReference>
<feature type="domain" description="Type II secretion system protein GspE N-terminal" evidence="5">
    <location>
        <begin position="60"/>
        <end position="138"/>
    </location>
</feature>
<dbReference type="PANTHER" id="PTHR30258">
    <property type="entry name" value="TYPE II SECRETION SYSTEM PROTEIN GSPE-RELATED"/>
    <property type="match status" value="1"/>
</dbReference>
<protein>
    <recommendedName>
        <fullName evidence="8">AAA+ ATPase domain-containing protein</fullName>
    </recommendedName>
</protein>
<dbReference type="GO" id="GO:0005886">
    <property type="term" value="C:plasma membrane"/>
    <property type="evidence" value="ECO:0007669"/>
    <property type="project" value="TreeGrafter"/>
</dbReference>
<organism evidence="6 7">
    <name type="scientific">Candidatus Gottesmanbacteria bacterium RBG_13_45_10</name>
    <dbReference type="NCBI Taxonomy" id="1798370"/>
    <lineage>
        <taxon>Bacteria</taxon>
        <taxon>Candidatus Gottesmaniibacteriota</taxon>
    </lineage>
</organism>
<dbReference type="Gene3D" id="3.40.50.300">
    <property type="entry name" value="P-loop containing nucleotide triphosphate hydrolases"/>
    <property type="match status" value="1"/>
</dbReference>
<dbReference type="SUPFAM" id="SSF160246">
    <property type="entry name" value="EspE N-terminal domain-like"/>
    <property type="match status" value="1"/>
</dbReference>
<dbReference type="SUPFAM" id="SSF52540">
    <property type="entry name" value="P-loop containing nucleoside triphosphate hydrolases"/>
    <property type="match status" value="1"/>
</dbReference>
<dbReference type="Gene3D" id="3.30.450.90">
    <property type="match status" value="1"/>
</dbReference>
<sequence length="560" mass="61987">MVLPDDQLKALVIESGVDDAKVESALRQAQQSHIPLTNVLIEKGIVTDEQIGQLVATHLKVPFVILSKVSIPEDVFHIVPQKIARKQKTIAFARDKGGIKVAMANPVATELLTLLVKKTNEKISLYYATDRDIDNTLQIYKKVLQKTIDELLKEDIKKATTLVSDDLPIAKIVDVLIDAAYQDKASDIHIEPEENESLVRFRIDGVLHDVLHVPKVLHDRVMTRIKVLSSLRTDEHMSAQDGKLRLALEEENLDIRVSILPVVEGEKAVLRLLSSNSREFSLTDLGMNERDLQKMTNAYSRSYGMILSTGPTGSGKTTSIYAILKILNTRDKNITTIEDPVEYRIEGASQVQVNVKTNLTFANGLRSILRQDPNIIFVGEIRDGETAGIAVNAALTGHLVLSTLHTNDAATAIPRLSDMKVEPFLVASTVNIIIAQRLLRKICDSCKTTVATPVRDLEKHISTQMLKKHFGTNATINLYKGNGCKVCHNTGYSGRLGVFEVLEISKEIRRLIAEKNDSDEINKQAIAEGMTTMLDDGLEKAAKGLTTIEEVLRVTKVESL</sequence>
<evidence type="ECO:0000256" key="3">
    <source>
        <dbReference type="ARBA" id="ARBA00022840"/>
    </source>
</evidence>